<dbReference type="Pfam" id="PF13508">
    <property type="entry name" value="Acetyltransf_7"/>
    <property type="match status" value="1"/>
</dbReference>
<proteinExistence type="predicted"/>
<dbReference type="EMBL" id="QQAH01000008">
    <property type="protein sequence ID" value="RDD82059.1"/>
    <property type="molecule type" value="Genomic_DNA"/>
</dbReference>
<reference evidence="2 3" key="1">
    <citation type="submission" date="2018-07" db="EMBL/GenBank/DDBJ databases">
        <title>Dyella tabacisoli L4-6T, whole genome shotgun sequence.</title>
        <authorList>
            <person name="Zhou X.-K."/>
            <person name="Li W.-J."/>
            <person name="Duan Y.-Q."/>
        </authorList>
    </citation>
    <scope>NUCLEOTIDE SEQUENCE [LARGE SCALE GENOMIC DNA]</scope>
    <source>
        <strain evidence="2 3">L4-6</strain>
    </source>
</reference>
<evidence type="ECO:0000313" key="2">
    <source>
        <dbReference type="EMBL" id="RDD82059.1"/>
    </source>
</evidence>
<dbReference type="PROSITE" id="PS51186">
    <property type="entry name" value="GNAT"/>
    <property type="match status" value="1"/>
</dbReference>
<dbReference type="AlphaFoldDB" id="A0A369UUN8"/>
<keyword evidence="2" id="KW-0808">Transferase</keyword>
<dbReference type="InterPro" id="IPR053144">
    <property type="entry name" value="Acetyltransferase_Butenolide"/>
</dbReference>
<dbReference type="Proteomes" id="UP000253782">
    <property type="component" value="Unassembled WGS sequence"/>
</dbReference>
<sequence length="129" mass="14223">MLIRDIQLQEVESVRQFLCANGWAQRVGDAEQFALLLANSQRTAVAILDRQIIGFARAITDGISNGYLSMLIVSSEHRHQGVGRGLVQHITGDNPNITWVLRAGREGAATFFAKLGFQVSSIAMERLRS</sequence>
<protein>
    <submittedName>
        <fullName evidence="2">N-acetyltransferase</fullName>
    </submittedName>
</protein>
<evidence type="ECO:0000313" key="3">
    <source>
        <dbReference type="Proteomes" id="UP000253782"/>
    </source>
</evidence>
<comment type="caution">
    <text evidence="2">The sequence shown here is derived from an EMBL/GenBank/DDBJ whole genome shotgun (WGS) entry which is preliminary data.</text>
</comment>
<dbReference type="InterPro" id="IPR000182">
    <property type="entry name" value="GNAT_dom"/>
</dbReference>
<feature type="domain" description="N-acetyltransferase" evidence="1">
    <location>
        <begin position="1"/>
        <end position="129"/>
    </location>
</feature>
<dbReference type="CDD" id="cd04301">
    <property type="entry name" value="NAT_SF"/>
    <property type="match status" value="1"/>
</dbReference>
<dbReference type="OrthoDB" id="9775804at2"/>
<keyword evidence="3" id="KW-1185">Reference proteome</keyword>
<dbReference type="PANTHER" id="PTHR43233:SF1">
    <property type="entry name" value="FAMILY N-ACETYLTRANSFERASE, PUTATIVE (AFU_ORTHOLOGUE AFUA_6G03350)-RELATED"/>
    <property type="match status" value="1"/>
</dbReference>
<dbReference type="PANTHER" id="PTHR43233">
    <property type="entry name" value="FAMILY N-ACETYLTRANSFERASE, PUTATIVE (AFU_ORTHOLOGUE AFUA_6G03350)-RELATED"/>
    <property type="match status" value="1"/>
</dbReference>
<accession>A0A369UUN8</accession>
<dbReference type="InterPro" id="IPR016181">
    <property type="entry name" value="Acyl_CoA_acyltransferase"/>
</dbReference>
<organism evidence="2 3">
    <name type="scientific">Dyella tabacisoli</name>
    <dbReference type="NCBI Taxonomy" id="2282381"/>
    <lineage>
        <taxon>Bacteria</taxon>
        <taxon>Pseudomonadati</taxon>
        <taxon>Pseudomonadota</taxon>
        <taxon>Gammaproteobacteria</taxon>
        <taxon>Lysobacterales</taxon>
        <taxon>Rhodanobacteraceae</taxon>
        <taxon>Dyella</taxon>
    </lineage>
</organism>
<evidence type="ECO:0000259" key="1">
    <source>
        <dbReference type="PROSITE" id="PS51186"/>
    </source>
</evidence>
<gene>
    <name evidence="2" type="ORF">DVJ77_09295</name>
</gene>
<dbReference type="SUPFAM" id="SSF55729">
    <property type="entry name" value="Acyl-CoA N-acyltransferases (Nat)"/>
    <property type="match status" value="1"/>
</dbReference>
<dbReference type="GO" id="GO:0016747">
    <property type="term" value="F:acyltransferase activity, transferring groups other than amino-acyl groups"/>
    <property type="evidence" value="ECO:0007669"/>
    <property type="project" value="InterPro"/>
</dbReference>
<name>A0A369UUN8_9GAMM</name>
<dbReference type="Gene3D" id="3.40.630.30">
    <property type="match status" value="1"/>
</dbReference>